<dbReference type="InterPro" id="IPR000719">
    <property type="entry name" value="Prot_kinase_dom"/>
</dbReference>
<dbReference type="Proteomes" id="UP001390339">
    <property type="component" value="Unassembled WGS sequence"/>
</dbReference>
<keyword evidence="4" id="KW-1185">Reference proteome</keyword>
<comment type="caution">
    <text evidence="3">The sequence shown here is derived from an EMBL/GenBank/DDBJ whole genome shotgun (WGS) entry which is preliminary data.</text>
</comment>
<feature type="compositionally biased region" description="Low complexity" evidence="1">
    <location>
        <begin position="385"/>
        <end position="400"/>
    </location>
</feature>
<evidence type="ECO:0000313" key="3">
    <source>
        <dbReference type="EMBL" id="KAK8848672.1"/>
    </source>
</evidence>
<sequence>MSSGFSEFDNAPLRAPNLAWQPTALPDQPAALLYAPVAPVPDVDAAQVPLPAPQLEGLRAIRHYFLKDGRYAYEGRAGSGSYGSVYILRQAGGNQESPNAGRRIAVKLIRRFRNPEYCDDPPVEEVEALEAFASAAHVVRTLGFKTFGGVDLYGVRQWVLLEYLEGGTWRDFEARVTKRGRALPNRMLWSIFRCLARIAIAMAYAEQTKDGPIQMETPTDGSHPQSILYNTDMHTNNLMFGSFSNSESEIEHRLSPIVKMIDLGSIERIDTSRDTDWNLQSENLISMVSNVFLNIYNINQRQLGSARSDPELKELLDVCTRRGDSTMCDMGWSFQDVDERVQRGFLKGPAHYQESLGVEDGTEDDEVVVAVVKELFFDAETTQGAPPGAADLDDLPNPLLHPDDSDLSI</sequence>
<dbReference type="Gene3D" id="1.10.510.10">
    <property type="entry name" value="Transferase(Phosphotransferase) domain 1"/>
    <property type="match status" value="1"/>
</dbReference>
<reference evidence="3 4" key="1">
    <citation type="journal article" date="2024" name="IMA Fungus">
        <title>Apiospora arundinis, a panoply of carbohydrate-active enzymes and secondary metabolites.</title>
        <authorList>
            <person name="Sorensen T."/>
            <person name="Petersen C."/>
            <person name="Muurmann A.T."/>
            <person name="Christiansen J.V."/>
            <person name="Brundto M.L."/>
            <person name="Overgaard C.K."/>
            <person name="Boysen A.T."/>
            <person name="Wollenberg R.D."/>
            <person name="Larsen T.O."/>
            <person name="Sorensen J.L."/>
            <person name="Nielsen K.L."/>
            <person name="Sondergaard T.E."/>
        </authorList>
    </citation>
    <scope>NUCLEOTIDE SEQUENCE [LARGE SCALE GENOMIC DNA]</scope>
    <source>
        <strain evidence="3 4">AAU 773</strain>
    </source>
</reference>
<dbReference type="EMBL" id="JAPCWZ010000010">
    <property type="protein sequence ID" value="KAK8848672.1"/>
    <property type="molecule type" value="Genomic_DNA"/>
</dbReference>
<proteinExistence type="predicted"/>
<feature type="region of interest" description="Disordered" evidence="1">
    <location>
        <begin position="382"/>
        <end position="409"/>
    </location>
</feature>
<protein>
    <submittedName>
        <fullName evidence="3">Kinase-like domain-containing protein</fullName>
    </submittedName>
</protein>
<gene>
    <name evidence="3" type="ORF">PGQ11_015152</name>
</gene>
<dbReference type="PROSITE" id="PS50011">
    <property type="entry name" value="PROTEIN_KINASE_DOM"/>
    <property type="match status" value="1"/>
</dbReference>
<dbReference type="SUPFAM" id="SSF56112">
    <property type="entry name" value="Protein kinase-like (PK-like)"/>
    <property type="match status" value="1"/>
</dbReference>
<evidence type="ECO:0000256" key="1">
    <source>
        <dbReference type="SAM" id="MobiDB-lite"/>
    </source>
</evidence>
<dbReference type="InterPro" id="IPR011009">
    <property type="entry name" value="Kinase-like_dom_sf"/>
</dbReference>
<accession>A0ABR2HLQ9</accession>
<feature type="domain" description="Protein kinase" evidence="2">
    <location>
        <begin position="71"/>
        <end position="409"/>
    </location>
</feature>
<evidence type="ECO:0000313" key="4">
    <source>
        <dbReference type="Proteomes" id="UP001390339"/>
    </source>
</evidence>
<organism evidence="3 4">
    <name type="scientific">Apiospora arundinis</name>
    <dbReference type="NCBI Taxonomy" id="335852"/>
    <lineage>
        <taxon>Eukaryota</taxon>
        <taxon>Fungi</taxon>
        <taxon>Dikarya</taxon>
        <taxon>Ascomycota</taxon>
        <taxon>Pezizomycotina</taxon>
        <taxon>Sordariomycetes</taxon>
        <taxon>Xylariomycetidae</taxon>
        <taxon>Amphisphaeriales</taxon>
        <taxon>Apiosporaceae</taxon>
        <taxon>Apiospora</taxon>
    </lineage>
</organism>
<name>A0ABR2HLQ9_9PEZI</name>
<evidence type="ECO:0000259" key="2">
    <source>
        <dbReference type="PROSITE" id="PS50011"/>
    </source>
</evidence>